<evidence type="ECO:0000313" key="3">
    <source>
        <dbReference type="Proteomes" id="UP000811609"/>
    </source>
</evidence>
<evidence type="ECO:0000313" key="2">
    <source>
        <dbReference type="EMBL" id="KAG6630412.1"/>
    </source>
</evidence>
<gene>
    <name evidence="2" type="ORF">CIPAW_13G015800</name>
</gene>
<proteinExistence type="predicted"/>
<feature type="region of interest" description="Disordered" evidence="1">
    <location>
        <begin position="1"/>
        <end position="23"/>
    </location>
</feature>
<keyword evidence="3" id="KW-1185">Reference proteome</keyword>
<dbReference type="AlphaFoldDB" id="A0A8T1NL36"/>
<evidence type="ECO:0000256" key="1">
    <source>
        <dbReference type="SAM" id="MobiDB-lite"/>
    </source>
</evidence>
<comment type="caution">
    <text evidence="2">The sequence shown here is derived from an EMBL/GenBank/DDBJ whole genome shotgun (WGS) entry which is preliminary data.</text>
</comment>
<dbReference type="Proteomes" id="UP000811609">
    <property type="component" value="Chromosome 13"/>
</dbReference>
<reference evidence="2" key="1">
    <citation type="submission" date="2020-12" db="EMBL/GenBank/DDBJ databases">
        <title>WGS assembly of Carya illinoinensis cv. Pawnee.</title>
        <authorList>
            <person name="Platts A."/>
            <person name="Shu S."/>
            <person name="Wright S."/>
            <person name="Barry K."/>
            <person name="Edger P."/>
            <person name="Pires J.C."/>
            <person name="Schmutz J."/>
        </authorList>
    </citation>
    <scope>NUCLEOTIDE SEQUENCE</scope>
    <source>
        <tissue evidence="2">Leaf</tissue>
    </source>
</reference>
<name>A0A8T1NL36_CARIL</name>
<sequence length="90" mass="10602">MLMIATYSESLQPPKKDFEEEEDGDEKNLFLLLMEWLSLEKKTRRRPIPSCRCWVFSSRRSSNGRFSLAGRDGLLFQVLYHVNECIVDLM</sequence>
<organism evidence="2 3">
    <name type="scientific">Carya illinoinensis</name>
    <name type="common">Pecan</name>
    <dbReference type="NCBI Taxonomy" id="32201"/>
    <lineage>
        <taxon>Eukaryota</taxon>
        <taxon>Viridiplantae</taxon>
        <taxon>Streptophyta</taxon>
        <taxon>Embryophyta</taxon>
        <taxon>Tracheophyta</taxon>
        <taxon>Spermatophyta</taxon>
        <taxon>Magnoliopsida</taxon>
        <taxon>eudicotyledons</taxon>
        <taxon>Gunneridae</taxon>
        <taxon>Pentapetalae</taxon>
        <taxon>rosids</taxon>
        <taxon>fabids</taxon>
        <taxon>Fagales</taxon>
        <taxon>Juglandaceae</taxon>
        <taxon>Carya</taxon>
    </lineage>
</organism>
<dbReference type="EMBL" id="CM031821">
    <property type="protein sequence ID" value="KAG6630412.1"/>
    <property type="molecule type" value="Genomic_DNA"/>
</dbReference>
<protein>
    <submittedName>
        <fullName evidence="2">Uncharacterized protein</fullName>
    </submittedName>
</protein>
<accession>A0A8T1NL36</accession>